<keyword evidence="1" id="KW-1133">Transmembrane helix</keyword>
<keyword evidence="1" id="KW-0812">Transmembrane</keyword>
<dbReference type="EMBL" id="MARB01000012">
    <property type="protein sequence ID" value="ODJ87399.1"/>
    <property type="molecule type" value="Genomic_DNA"/>
</dbReference>
<dbReference type="Proteomes" id="UP000094769">
    <property type="component" value="Unassembled WGS sequence"/>
</dbReference>
<dbReference type="RefSeq" id="WP_069124951.1">
    <property type="nucleotide sequence ID" value="NZ_MARB01000012.1"/>
</dbReference>
<name>A0A7Z1AFT3_9GAMM</name>
<dbReference type="OrthoDB" id="6322244at2"/>
<gene>
    <name evidence="3" type="ORF">CODIS_23740</name>
</gene>
<sequence length="248" mass="27739">MHRYSKIGWLRLSTLLVVMLAAGQHAFAVEGVARFSQSVEGAVAAGVEKDEIQLDQADVDEYQELVVSGGRIRATAQRTFAAHAVGRELSIFDAYTVISRDDDDDGYYHRIKVIFDADTSGDEVWVYARLYLSLEGGPWNHYYTTDLFPIEGDVSDDEYEVVTRLLDGYPSGYYDVLIELYDGDNDLLAVNYGPYEDGDLAVLPLEDSYRDDYGGGGTTGLLTLLLALALVIRFFNPRRWGGIRCFKE</sequence>
<feature type="transmembrane region" description="Helical" evidence="1">
    <location>
        <begin position="213"/>
        <end position="235"/>
    </location>
</feature>
<evidence type="ECO:0000256" key="1">
    <source>
        <dbReference type="SAM" id="Phobius"/>
    </source>
</evidence>
<keyword evidence="1" id="KW-0472">Membrane</keyword>
<organism evidence="3 4">
    <name type="scientific">Candidatus Thiodiazotropha endolucinida</name>
    <dbReference type="NCBI Taxonomy" id="1655433"/>
    <lineage>
        <taxon>Bacteria</taxon>
        <taxon>Pseudomonadati</taxon>
        <taxon>Pseudomonadota</taxon>
        <taxon>Gammaproteobacteria</taxon>
        <taxon>Chromatiales</taxon>
        <taxon>Sedimenticolaceae</taxon>
        <taxon>Candidatus Thiodiazotropha</taxon>
    </lineage>
</organism>
<dbReference type="AlphaFoldDB" id="A0A7Z1AFT3"/>
<feature type="chain" id="PRO_5031118368" description="PGF-CTERM sorting domain-containing protein" evidence="2">
    <location>
        <begin position="29"/>
        <end position="248"/>
    </location>
</feature>
<protein>
    <recommendedName>
        <fullName evidence="5">PGF-CTERM sorting domain-containing protein</fullName>
    </recommendedName>
</protein>
<reference evidence="3 4" key="1">
    <citation type="submission" date="2016-06" db="EMBL/GenBank/DDBJ databases">
        <title>Genome sequence of endosymbiont of Candidatus Endolucinida thiodiazotropha.</title>
        <authorList>
            <person name="Poehlein A."/>
            <person name="Koenig S."/>
            <person name="Heiden S.E."/>
            <person name="Thuermer A."/>
            <person name="Voget S."/>
            <person name="Daniel R."/>
            <person name="Markert S."/>
            <person name="Gros O."/>
            <person name="Schweder T."/>
        </authorList>
    </citation>
    <scope>NUCLEOTIDE SEQUENCE [LARGE SCALE GENOMIC DNA]</scope>
    <source>
        <strain evidence="3 4">COS</strain>
    </source>
</reference>
<evidence type="ECO:0000313" key="4">
    <source>
        <dbReference type="Proteomes" id="UP000094769"/>
    </source>
</evidence>
<keyword evidence="4" id="KW-1185">Reference proteome</keyword>
<evidence type="ECO:0000313" key="3">
    <source>
        <dbReference type="EMBL" id="ODJ87399.1"/>
    </source>
</evidence>
<dbReference type="NCBIfam" id="NF038116">
    <property type="entry name" value="Sden1266_dom"/>
    <property type="match status" value="1"/>
</dbReference>
<evidence type="ECO:0000256" key="2">
    <source>
        <dbReference type="SAM" id="SignalP"/>
    </source>
</evidence>
<feature type="signal peptide" evidence="2">
    <location>
        <begin position="1"/>
        <end position="28"/>
    </location>
</feature>
<comment type="caution">
    <text evidence="3">The sequence shown here is derived from an EMBL/GenBank/DDBJ whole genome shotgun (WGS) entry which is preliminary data.</text>
</comment>
<proteinExistence type="predicted"/>
<keyword evidence="2" id="KW-0732">Signal</keyword>
<accession>A0A7Z1AFT3</accession>
<evidence type="ECO:0008006" key="5">
    <source>
        <dbReference type="Google" id="ProtNLM"/>
    </source>
</evidence>